<evidence type="ECO:0000313" key="2">
    <source>
        <dbReference type="Proteomes" id="UP001186974"/>
    </source>
</evidence>
<reference evidence="1" key="1">
    <citation type="submission" date="2024-09" db="EMBL/GenBank/DDBJ databases">
        <title>Black Yeasts Isolated from many extreme environments.</title>
        <authorList>
            <person name="Coleine C."/>
            <person name="Stajich J.E."/>
            <person name="Selbmann L."/>
        </authorList>
    </citation>
    <scope>NUCLEOTIDE SEQUENCE</scope>
    <source>
        <strain evidence="1">CCFEE 5737</strain>
    </source>
</reference>
<dbReference type="Proteomes" id="UP001186974">
    <property type="component" value="Unassembled WGS sequence"/>
</dbReference>
<accession>A0ACC3D2A8</accession>
<evidence type="ECO:0000313" key="1">
    <source>
        <dbReference type="EMBL" id="KAK3060797.1"/>
    </source>
</evidence>
<protein>
    <submittedName>
        <fullName evidence="1">Uncharacterized protein</fullName>
    </submittedName>
</protein>
<keyword evidence="2" id="KW-1185">Reference proteome</keyword>
<dbReference type="EMBL" id="JAWDJW010008282">
    <property type="protein sequence ID" value="KAK3060797.1"/>
    <property type="molecule type" value="Genomic_DNA"/>
</dbReference>
<organism evidence="1 2">
    <name type="scientific">Coniosporium uncinatum</name>
    <dbReference type="NCBI Taxonomy" id="93489"/>
    <lineage>
        <taxon>Eukaryota</taxon>
        <taxon>Fungi</taxon>
        <taxon>Dikarya</taxon>
        <taxon>Ascomycota</taxon>
        <taxon>Pezizomycotina</taxon>
        <taxon>Dothideomycetes</taxon>
        <taxon>Dothideomycetes incertae sedis</taxon>
        <taxon>Coniosporium</taxon>
    </lineage>
</organism>
<sequence length="307" mass="32547">MLTSPPQVYMTFKKPFWNSALSKSPPVPRHPSQHPPPPKIPNVPATTLPLHLSTSSSLSSTTDTVTDAYDPTPGFVTYLYPTYAPATNPSRWIQEAVNLAALPPSCAHPTLLFYTHGPCSQHISSLIARHASTASSSDDAAPRNQKEEEFANITPSSNPRLFAALHAFFLPYLRLLPNYDDSASSSSSSASSSSSPSSSSARQALHTPLSILPTNWTADPLAGEGSYTNFQVGGERLDEDVTVLRKGMPERRVWFAGEHTAPFVALGTVTGAWWAGEGVAGRVAGLYMGGAVGEDGGKGNGGGREGV</sequence>
<gene>
    <name evidence="1" type="ORF">LTS18_007659</name>
</gene>
<name>A0ACC3D2A8_9PEZI</name>
<proteinExistence type="predicted"/>
<comment type="caution">
    <text evidence="1">The sequence shown here is derived from an EMBL/GenBank/DDBJ whole genome shotgun (WGS) entry which is preliminary data.</text>
</comment>